<dbReference type="EC" id="2.1.1.63" evidence="3"/>
<dbReference type="InterPro" id="IPR014048">
    <property type="entry name" value="MethylDNA_cys_MeTrfase_DNA-bd"/>
</dbReference>
<dbReference type="InterPro" id="IPR036388">
    <property type="entry name" value="WH-like_DNA-bd_sf"/>
</dbReference>
<keyword evidence="8" id="KW-0234">DNA repair</keyword>
<dbReference type="SUPFAM" id="SSF46767">
    <property type="entry name" value="Methylated DNA-protein cysteine methyltransferase, C-terminal domain"/>
    <property type="match status" value="1"/>
</dbReference>
<sequence length="194" mass="22058">MAKWFSQNSRIRLIHIESPPEIIRFSYLETKFGRMMMGVINPFTVDSKDQVAVCLLHFVDKDVAKTYDEVRQRWPKSLLQKDEASVQLVAEKLFEGDKENSEVVPIAILGTEFQKSVWSALVDLKSAETYTYSQLADRMGCPKAIRAVANAVAKNEVAILIPCHRIVSQSGAHKYHWGAALKQQLLAFEKNLKY</sequence>
<dbReference type="AlphaFoldDB" id="A0A6P4DZZ2"/>
<feature type="domain" description="Methylated-DNA-[protein]-cysteine S-methyltransferase DNA binding" evidence="12">
    <location>
        <begin position="112"/>
        <end position="190"/>
    </location>
</feature>
<keyword evidence="14" id="KW-1185">Reference proteome</keyword>
<protein>
    <recommendedName>
        <fullName evidence="4">Methylated-DNA--protein-cysteine methyltransferase</fullName>
        <ecNumber evidence="3">2.1.1.63</ecNumber>
    </recommendedName>
    <alternativeName>
        <fullName evidence="9">6-O-methylguanine-DNA methyltransferase</fullName>
    </alternativeName>
    <alternativeName>
        <fullName evidence="10">O-6-methylguanine-DNA-alkyltransferase</fullName>
    </alternativeName>
</protein>
<gene>
    <name evidence="15" type="primary">LOC108037585</name>
    <name evidence="13" type="synonym">108037585</name>
</gene>
<comment type="similarity">
    <text evidence="2">Belongs to the MGMT family.</text>
</comment>
<keyword evidence="7" id="KW-0227">DNA damage</keyword>
<evidence type="ECO:0000256" key="1">
    <source>
        <dbReference type="ARBA" id="ARBA00001286"/>
    </source>
</evidence>
<reference evidence="13" key="3">
    <citation type="submission" date="2025-05" db="UniProtKB">
        <authorList>
            <consortium name="EnsemblMetazoa"/>
        </authorList>
    </citation>
    <scope>IDENTIFICATION</scope>
</reference>
<evidence type="ECO:0000256" key="9">
    <source>
        <dbReference type="ARBA" id="ARBA00030795"/>
    </source>
</evidence>
<organism evidence="15">
    <name type="scientific">Drosophila rhopaloa</name>
    <name type="common">Fruit fly</name>
    <dbReference type="NCBI Taxonomy" id="1041015"/>
    <lineage>
        <taxon>Eukaryota</taxon>
        <taxon>Metazoa</taxon>
        <taxon>Ecdysozoa</taxon>
        <taxon>Arthropoda</taxon>
        <taxon>Hexapoda</taxon>
        <taxon>Insecta</taxon>
        <taxon>Pterygota</taxon>
        <taxon>Neoptera</taxon>
        <taxon>Endopterygota</taxon>
        <taxon>Diptera</taxon>
        <taxon>Brachycera</taxon>
        <taxon>Muscomorpha</taxon>
        <taxon>Ephydroidea</taxon>
        <taxon>Drosophilidae</taxon>
        <taxon>Drosophila</taxon>
        <taxon>Sophophora</taxon>
    </lineage>
</organism>
<evidence type="ECO:0000256" key="6">
    <source>
        <dbReference type="ARBA" id="ARBA00022679"/>
    </source>
</evidence>
<dbReference type="NCBIfam" id="TIGR00589">
    <property type="entry name" value="ogt"/>
    <property type="match status" value="1"/>
</dbReference>
<evidence type="ECO:0000256" key="3">
    <source>
        <dbReference type="ARBA" id="ARBA00011918"/>
    </source>
</evidence>
<evidence type="ECO:0000256" key="2">
    <source>
        <dbReference type="ARBA" id="ARBA00008711"/>
    </source>
</evidence>
<dbReference type="InterPro" id="IPR036217">
    <property type="entry name" value="MethylDNA_cys_MeTrfase_DNAb"/>
</dbReference>
<accession>A0A6P4DZZ2</accession>
<evidence type="ECO:0000313" key="13">
    <source>
        <dbReference type="EnsemblMetazoa" id="XP_016969679.1"/>
    </source>
</evidence>
<keyword evidence="5 15" id="KW-0489">Methyltransferase</keyword>
<dbReference type="CDD" id="cd06445">
    <property type="entry name" value="ATase"/>
    <property type="match status" value="1"/>
</dbReference>
<dbReference type="SUPFAM" id="SSF53155">
    <property type="entry name" value="Methylated DNA-protein cysteine methyltransferase domain"/>
    <property type="match status" value="1"/>
</dbReference>
<evidence type="ECO:0000256" key="4">
    <source>
        <dbReference type="ARBA" id="ARBA00015377"/>
    </source>
</evidence>
<evidence type="ECO:0000259" key="12">
    <source>
        <dbReference type="Pfam" id="PF01035"/>
    </source>
</evidence>
<dbReference type="InterPro" id="IPR036631">
    <property type="entry name" value="MGMT_N_sf"/>
</dbReference>
<dbReference type="EnsemblMetazoa" id="XM_017114190.1">
    <property type="protein sequence ID" value="XP_016969679.1"/>
    <property type="gene ID" value="LOC108037585"/>
</dbReference>
<dbReference type="OMA" id="AVKYGWG"/>
<evidence type="ECO:0000256" key="10">
    <source>
        <dbReference type="ARBA" id="ARBA00031621"/>
    </source>
</evidence>
<dbReference type="RefSeq" id="XP_016969679.1">
    <property type="nucleotide sequence ID" value="XM_017114190.1"/>
</dbReference>
<comment type="catalytic activity">
    <reaction evidence="1">
        <text>a 4-O-methyl-thymidine in DNA + L-cysteinyl-[protein] = a thymidine in DNA + S-methyl-L-cysteinyl-[protein]</text>
        <dbReference type="Rhea" id="RHEA:53428"/>
        <dbReference type="Rhea" id="RHEA-COMP:10131"/>
        <dbReference type="Rhea" id="RHEA-COMP:10132"/>
        <dbReference type="Rhea" id="RHEA-COMP:13555"/>
        <dbReference type="Rhea" id="RHEA-COMP:13556"/>
        <dbReference type="ChEBI" id="CHEBI:29950"/>
        <dbReference type="ChEBI" id="CHEBI:82612"/>
        <dbReference type="ChEBI" id="CHEBI:137386"/>
        <dbReference type="ChEBI" id="CHEBI:137387"/>
        <dbReference type="EC" id="2.1.1.63"/>
    </reaction>
</comment>
<comment type="catalytic activity">
    <reaction evidence="11">
        <text>a 6-O-methyl-2'-deoxyguanosine in DNA + L-cysteinyl-[protein] = S-methyl-L-cysteinyl-[protein] + a 2'-deoxyguanosine in DNA</text>
        <dbReference type="Rhea" id="RHEA:24000"/>
        <dbReference type="Rhea" id="RHEA-COMP:10131"/>
        <dbReference type="Rhea" id="RHEA-COMP:10132"/>
        <dbReference type="Rhea" id="RHEA-COMP:11367"/>
        <dbReference type="Rhea" id="RHEA-COMP:11368"/>
        <dbReference type="ChEBI" id="CHEBI:29950"/>
        <dbReference type="ChEBI" id="CHEBI:82612"/>
        <dbReference type="ChEBI" id="CHEBI:85445"/>
        <dbReference type="ChEBI" id="CHEBI:85448"/>
        <dbReference type="EC" id="2.1.1.63"/>
    </reaction>
</comment>
<keyword evidence="6" id="KW-0808">Transferase</keyword>
<evidence type="ECO:0000256" key="5">
    <source>
        <dbReference type="ARBA" id="ARBA00022603"/>
    </source>
</evidence>
<evidence type="ECO:0000313" key="14">
    <source>
        <dbReference type="Proteomes" id="UP001652680"/>
    </source>
</evidence>
<dbReference type="PROSITE" id="PS00374">
    <property type="entry name" value="MGMT"/>
    <property type="match status" value="1"/>
</dbReference>
<proteinExistence type="inferred from homology"/>
<reference evidence="15" key="2">
    <citation type="submission" date="2025-04" db="UniProtKB">
        <authorList>
            <consortium name="RefSeq"/>
        </authorList>
    </citation>
    <scope>IDENTIFICATION</scope>
</reference>
<dbReference type="Gene3D" id="3.30.160.70">
    <property type="entry name" value="Methylated DNA-protein cysteine methyltransferase domain"/>
    <property type="match status" value="1"/>
</dbReference>
<dbReference type="FunFam" id="1.10.10.10:FF:000214">
    <property type="entry name" value="Methylated-DNA--protein-cysteine methyltransferase"/>
    <property type="match status" value="1"/>
</dbReference>
<evidence type="ECO:0000256" key="7">
    <source>
        <dbReference type="ARBA" id="ARBA00022763"/>
    </source>
</evidence>
<dbReference type="PANTHER" id="PTHR10815:SF13">
    <property type="entry name" value="METHYLATED-DNA--PROTEIN-CYSTEINE METHYLTRANSFERASE"/>
    <property type="match status" value="1"/>
</dbReference>
<dbReference type="GeneID" id="108037585"/>
<name>A0A6P4DZZ2_DRORH</name>
<evidence type="ECO:0000256" key="11">
    <source>
        <dbReference type="ARBA" id="ARBA00049348"/>
    </source>
</evidence>
<reference evidence="14" key="1">
    <citation type="journal article" date="2021" name="Elife">
        <title>Highly contiguous assemblies of 101 drosophilid genomes.</title>
        <authorList>
            <person name="Kim B.Y."/>
            <person name="Wang J.R."/>
            <person name="Miller D.E."/>
            <person name="Barmina O."/>
            <person name="Delaney E."/>
            <person name="Thompson A."/>
            <person name="Comeault A.A."/>
            <person name="Peede D."/>
            <person name="D'Agostino E.R."/>
            <person name="Pelaez J."/>
            <person name="Aguilar J.M."/>
            <person name="Haji D."/>
            <person name="Matsunaga T."/>
            <person name="Armstrong E.E."/>
            <person name="Zych M."/>
            <person name="Ogawa Y."/>
            <person name="Stamenkovic-Radak M."/>
            <person name="Jelic M."/>
            <person name="Veselinovic M.S."/>
            <person name="Tanaskovic M."/>
            <person name="Eric P."/>
            <person name="Gao J.J."/>
            <person name="Katoh T.K."/>
            <person name="Toda M.J."/>
            <person name="Watabe H."/>
            <person name="Watada M."/>
            <person name="Davis J.S."/>
            <person name="Moyle L.C."/>
            <person name="Manoli G."/>
            <person name="Bertolini E."/>
            <person name="Kostal V."/>
            <person name="Hawley R.S."/>
            <person name="Takahashi A."/>
            <person name="Jones C.D."/>
            <person name="Price D.K."/>
            <person name="Whiteman N."/>
            <person name="Kopp A."/>
            <person name="Matute D.R."/>
            <person name="Petrov D.A."/>
        </authorList>
    </citation>
    <scope>NUCLEOTIDE SEQUENCE [LARGE SCALE GENOMIC DNA]</scope>
</reference>
<evidence type="ECO:0000256" key="8">
    <source>
        <dbReference type="ARBA" id="ARBA00023204"/>
    </source>
</evidence>
<dbReference type="PANTHER" id="PTHR10815">
    <property type="entry name" value="METHYLATED-DNA--PROTEIN-CYSTEINE METHYLTRANSFERASE"/>
    <property type="match status" value="1"/>
</dbReference>
<dbReference type="InterPro" id="IPR001497">
    <property type="entry name" value="MethylDNA_cys_MeTrfase_AS"/>
</dbReference>
<dbReference type="Pfam" id="PF01035">
    <property type="entry name" value="DNA_binding_1"/>
    <property type="match status" value="1"/>
</dbReference>
<dbReference type="GO" id="GO:0003908">
    <property type="term" value="F:methylated-DNA-[protein]-cysteine S-methyltransferase activity"/>
    <property type="evidence" value="ECO:0007669"/>
    <property type="project" value="UniProtKB-EC"/>
</dbReference>
<evidence type="ECO:0000313" key="15">
    <source>
        <dbReference type="RefSeq" id="XP_016969679.1"/>
    </source>
</evidence>
<dbReference type="OrthoDB" id="1907495at2759"/>
<dbReference type="GO" id="GO:0006281">
    <property type="term" value="P:DNA repair"/>
    <property type="evidence" value="ECO:0007669"/>
    <property type="project" value="UniProtKB-KW"/>
</dbReference>
<dbReference type="Proteomes" id="UP001652680">
    <property type="component" value="Unassembled WGS sequence"/>
</dbReference>
<dbReference type="Gene3D" id="1.10.10.10">
    <property type="entry name" value="Winged helix-like DNA-binding domain superfamily/Winged helix DNA-binding domain"/>
    <property type="match status" value="1"/>
</dbReference>
<dbReference type="GO" id="GO:0032259">
    <property type="term" value="P:methylation"/>
    <property type="evidence" value="ECO:0007669"/>
    <property type="project" value="UniProtKB-KW"/>
</dbReference>